<organism evidence="1">
    <name type="scientific">marine sediment metagenome</name>
    <dbReference type="NCBI Taxonomy" id="412755"/>
    <lineage>
        <taxon>unclassified sequences</taxon>
        <taxon>metagenomes</taxon>
        <taxon>ecological metagenomes</taxon>
    </lineage>
</organism>
<comment type="caution">
    <text evidence="1">The sequence shown here is derived from an EMBL/GenBank/DDBJ whole genome shotgun (WGS) entry which is preliminary data.</text>
</comment>
<reference evidence="1" key="1">
    <citation type="journal article" date="2015" name="Nature">
        <title>Complex archaea that bridge the gap between prokaryotes and eukaryotes.</title>
        <authorList>
            <person name="Spang A."/>
            <person name="Saw J.H."/>
            <person name="Jorgensen S.L."/>
            <person name="Zaremba-Niedzwiedzka K."/>
            <person name="Martijn J."/>
            <person name="Lind A.E."/>
            <person name="van Eijk R."/>
            <person name="Schleper C."/>
            <person name="Guy L."/>
            <person name="Ettema T.J."/>
        </authorList>
    </citation>
    <scope>NUCLEOTIDE SEQUENCE</scope>
</reference>
<name>A0A0F8ZWZ1_9ZZZZ</name>
<dbReference type="AlphaFoldDB" id="A0A0F8ZWZ1"/>
<sequence length="89" mass="10111">MRIQFPPPINQVSARYAASFIYDKYFASQSSPNMSEYGTYLREQTKIDINNVLNGTTVFNGQHRTGRRFYNANLIDQYGLPSGGVIPKD</sequence>
<accession>A0A0F8ZWZ1</accession>
<protein>
    <submittedName>
        <fullName evidence="1">Uncharacterized protein</fullName>
    </submittedName>
</protein>
<proteinExistence type="predicted"/>
<dbReference type="EMBL" id="LAZR01061005">
    <property type="protein sequence ID" value="KKK64481.1"/>
    <property type="molecule type" value="Genomic_DNA"/>
</dbReference>
<evidence type="ECO:0000313" key="1">
    <source>
        <dbReference type="EMBL" id="KKK64481.1"/>
    </source>
</evidence>
<gene>
    <name evidence="1" type="ORF">LCGC14_2983800</name>
</gene>
<feature type="non-terminal residue" evidence="1">
    <location>
        <position position="89"/>
    </location>
</feature>